<protein>
    <submittedName>
        <fullName evidence="1">Uncharacterized protein</fullName>
    </submittedName>
</protein>
<dbReference type="Gramene" id="TraesJAG2D03G01255660.1">
    <property type="protein sequence ID" value="TraesJAG2D03G01255660.1"/>
    <property type="gene ID" value="TraesJAG2D03G01255660"/>
</dbReference>
<accession>A0A7H4LLW9</accession>
<dbReference type="Proteomes" id="UP000280104">
    <property type="component" value="Chromosome II"/>
</dbReference>
<dbReference type="Gramene" id="TraesMAC2D03G01247680.1">
    <property type="protein sequence ID" value="TraesMAC2D03G01247680.1"/>
    <property type="gene ID" value="TraesMAC2D03G01247680"/>
</dbReference>
<dbReference type="PANTHER" id="PTHR34835:SF62">
    <property type="entry name" value="AMINOTRANSFERASE-LIKE PLANT MOBILE DOMAIN-CONTAINING PROTEIN"/>
    <property type="match status" value="1"/>
</dbReference>
<sequence length="488" mass="53955">MDDSSSQFGSCGATDARYVKDVAQAAAPCPLVHPEGSSSSAKSVDPPAPTSRISIKHAACVIQKFDDYKKWLVEQIGFGGMLKLPAVQKLSLKCSAWIMSRVSVSRREIKLRDNKVLRFFTEDVHKVFGIPCGHRSVKGRDAIINPEAVHFIKTTLQMDKTGVHSLRAAENFLLRDINENSSKLEKDCFQIAFVIFVTGHVLAPTTKHNYATIDYWGAIANTEAIVQFNWCEYVLLQLLDAVKKLKSDMLDNNQSTNLTGCHFFFQIFLLDNLDLGILNKPHNVLPRISDFDPESFRKMLIMAADPVKGATSYSHANLRDASTVCYIRQKFPSSVPSSTTSRRLPRGCATPAIGNLQFTTPLPHCDAGHQVNTDGAMPSAAAPGPLDFAKYLREKYPQLVADEITMIIKQQYARGLMQLTQASNSIQQALLQARNGLQLDMYKFSDQVINSVSTRCVCCRVRGFTGCPASGTTNSKSVRFTTPVAHKI</sequence>
<dbReference type="Gramene" id="TraesJAG2D03G01255660.2">
    <property type="protein sequence ID" value="TraesJAG2D03G01255660.2"/>
    <property type="gene ID" value="TraesJAG2D03G01255660"/>
</dbReference>
<gene>
    <name evidence="1" type="ORF">CAMPLR22A2D_LOCUS4226</name>
</gene>
<proteinExistence type="predicted"/>
<dbReference type="PANTHER" id="PTHR34835">
    <property type="entry name" value="OS07G0283600 PROTEIN-RELATED"/>
    <property type="match status" value="1"/>
</dbReference>
<reference evidence="1 2" key="1">
    <citation type="submission" date="2018-05" db="EMBL/GenBank/DDBJ databases">
        <authorList>
            <person name="Thind KAUR A."/>
        </authorList>
    </citation>
    <scope>NUCLEOTIDE SEQUENCE [LARGE SCALE GENOMIC DNA]</scope>
</reference>
<dbReference type="Gramene" id="TraesSYM2D03G01265240.1">
    <property type="protein sequence ID" value="TraesSYM2D03G01265240.1"/>
    <property type="gene ID" value="TraesSYM2D03G01265240"/>
</dbReference>
<dbReference type="Gramene" id="TraesARI2D03G01265920.1">
    <property type="protein sequence ID" value="TraesARI2D03G01265920.1"/>
    <property type="gene ID" value="TraesARI2D03G01265920"/>
</dbReference>
<evidence type="ECO:0000313" key="1">
    <source>
        <dbReference type="EMBL" id="SPT19607.1"/>
    </source>
</evidence>
<organism evidence="1 2">
    <name type="scientific">Triticum aestivum</name>
    <name type="common">Wheat</name>
    <dbReference type="NCBI Taxonomy" id="4565"/>
    <lineage>
        <taxon>Eukaryota</taxon>
        <taxon>Viridiplantae</taxon>
        <taxon>Streptophyta</taxon>
        <taxon>Embryophyta</taxon>
        <taxon>Tracheophyta</taxon>
        <taxon>Spermatophyta</taxon>
        <taxon>Magnoliopsida</taxon>
        <taxon>Liliopsida</taxon>
        <taxon>Poales</taxon>
        <taxon>Poaceae</taxon>
        <taxon>BOP clade</taxon>
        <taxon>Pooideae</taxon>
        <taxon>Triticodae</taxon>
        <taxon>Triticeae</taxon>
        <taxon>Triticinae</taxon>
        <taxon>Triticum</taxon>
    </lineage>
</organism>
<dbReference type="AlphaFoldDB" id="A0A7H4LLW9"/>
<dbReference type="EMBL" id="LS480641">
    <property type="protein sequence ID" value="SPT19607.1"/>
    <property type="molecule type" value="Genomic_DNA"/>
</dbReference>
<evidence type="ECO:0000313" key="2">
    <source>
        <dbReference type="Proteomes" id="UP000280104"/>
    </source>
</evidence>
<name>A0A7H4LLW9_WHEAT</name>